<dbReference type="InterPro" id="IPR001128">
    <property type="entry name" value="Cyt_P450"/>
</dbReference>
<gene>
    <name evidence="9" type="ORF">M422DRAFT_265316</name>
</gene>
<dbReference type="PANTHER" id="PTHR46300:SF7">
    <property type="entry name" value="P450, PUTATIVE (EUROFUNG)-RELATED"/>
    <property type="match status" value="1"/>
</dbReference>
<comment type="cofactor">
    <cofactor evidence="1">
        <name>heme</name>
        <dbReference type="ChEBI" id="CHEBI:30413"/>
    </cofactor>
</comment>
<proteinExistence type="inferred from homology"/>
<keyword evidence="8" id="KW-0503">Monooxygenase</keyword>
<dbReference type="HOGENOM" id="CLU_001570_2_2_1"/>
<dbReference type="Gene3D" id="1.10.630.10">
    <property type="entry name" value="Cytochrome P450"/>
    <property type="match status" value="1"/>
</dbReference>
<keyword evidence="10" id="KW-1185">Reference proteome</keyword>
<keyword evidence="5" id="KW-0479">Metal-binding</keyword>
<name>A0A0C9TRN4_SPHS4</name>
<evidence type="ECO:0000256" key="6">
    <source>
        <dbReference type="ARBA" id="ARBA00023002"/>
    </source>
</evidence>
<dbReference type="GO" id="GO:0005506">
    <property type="term" value="F:iron ion binding"/>
    <property type="evidence" value="ECO:0007669"/>
    <property type="project" value="InterPro"/>
</dbReference>
<dbReference type="SUPFAM" id="SSF48264">
    <property type="entry name" value="Cytochrome P450"/>
    <property type="match status" value="1"/>
</dbReference>
<dbReference type="InterPro" id="IPR002401">
    <property type="entry name" value="Cyt_P450_E_grp-I"/>
</dbReference>
<evidence type="ECO:0000256" key="2">
    <source>
        <dbReference type="ARBA" id="ARBA00005179"/>
    </source>
</evidence>
<sequence length="254" mass="28835">MGFRFRKLRLWAFLEDASSRISTIFNANIVSNYRPVQLKSAHGLLRQLLKSPDAALTQTLGCSFAEIIMEVVYGYKVTPMDDLYIKITERAVTALLEATKPGKFLVDTFPLLQYIPSWVPGAGFKKLAEQWRVATMAMVEDPFDWTKSEITRGTAKPSIVVSMIQKISDQLDSDKKEAERIMKNAFASGTDTTIAAMTCLFLAMAMFLEVQKKAQREIDLVIGTHRFSDFSDRDSLPYINPIIKEAMRWQTMVR</sequence>
<evidence type="ECO:0000256" key="3">
    <source>
        <dbReference type="ARBA" id="ARBA00010617"/>
    </source>
</evidence>
<dbReference type="AlphaFoldDB" id="A0A0C9TRN4"/>
<dbReference type="EMBL" id="KN837221">
    <property type="protein sequence ID" value="KIJ32833.1"/>
    <property type="molecule type" value="Genomic_DNA"/>
</dbReference>
<evidence type="ECO:0000256" key="7">
    <source>
        <dbReference type="ARBA" id="ARBA00023004"/>
    </source>
</evidence>
<comment type="similarity">
    <text evidence="3">Belongs to the cytochrome P450 family.</text>
</comment>
<organism evidence="9 10">
    <name type="scientific">Sphaerobolus stellatus (strain SS14)</name>
    <dbReference type="NCBI Taxonomy" id="990650"/>
    <lineage>
        <taxon>Eukaryota</taxon>
        <taxon>Fungi</taxon>
        <taxon>Dikarya</taxon>
        <taxon>Basidiomycota</taxon>
        <taxon>Agaricomycotina</taxon>
        <taxon>Agaricomycetes</taxon>
        <taxon>Phallomycetidae</taxon>
        <taxon>Geastrales</taxon>
        <taxon>Sphaerobolaceae</taxon>
        <taxon>Sphaerobolus</taxon>
    </lineage>
</organism>
<dbReference type="Proteomes" id="UP000054279">
    <property type="component" value="Unassembled WGS sequence"/>
</dbReference>
<evidence type="ECO:0000256" key="1">
    <source>
        <dbReference type="ARBA" id="ARBA00001971"/>
    </source>
</evidence>
<keyword evidence="6" id="KW-0560">Oxidoreductase</keyword>
<dbReference type="Pfam" id="PF00067">
    <property type="entry name" value="p450"/>
    <property type="match status" value="1"/>
</dbReference>
<dbReference type="GO" id="GO:0004497">
    <property type="term" value="F:monooxygenase activity"/>
    <property type="evidence" value="ECO:0007669"/>
    <property type="project" value="UniProtKB-KW"/>
</dbReference>
<comment type="pathway">
    <text evidence="2">Secondary metabolite biosynthesis.</text>
</comment>
<dbReference type="InterPro" id="IPR050364">
    <property type="entry name" value="Cytochrome_P450_fung"/>
</dbReference>
<dbReference type="PRINTS" id="PR00463">
    <property type="entry name" value="EP450I"/>
</dbReference>
<evidence type="ECO:0000313" key="10">
    <source>
        <dbReference type="Proteomes" id="UP000054279"/>
    </source>
</evidence>
<dbReference type="GO" id="GO:0016705">
    <property type="term" value="F:oxidoreductase activity, acting on paired donors, with incorporation or reduction of molecular oxygen"/>
    <property type="evidence" value="ECO:0007669"/>
    <property type="project" value="InterPro"/>
</dbReference>
<evidence type="ECO:0000256" key="4">
    <source>
        <dbReference type="ARBA" id="ARBA00022617"/>
    </source>
</evidence>
<evidence type="ECO:0000256" key="8">
    <source>
        <dbReference type="ARBA" id="ARBA00023033"/>
    </source>
</evidence>
<keyword evidence="7" id="KW-0408">Iron</keyword>
<evidence type="ECO:0008006" key="11">
    <source>
        <dbReference type="Google" id="ProtNLM"/>
    </source>
</evidence>
<accession>A0A0C9TRN4</accession>
<evidence type="ECO:0000256" key="5">
    <source>
        <dbReference type="ARBA" id="ARBA00022723"/>
    </source>
</evidence>
<dbReference type="InterPro" id="IPR036396">
    <property type="entry name" value="Cyt_P450_sf"/>
</dbReference>
<dbReference type="PANTHER" id="PTHR46300">
    <property type="entry name" value="P450, PUTATIVE (EUROFUNG)-RELATED-RELATED"/>
    <property type="match status" value="1"/>
</dbReference>
<reference evidence="9 10" key="1">
    <citation type="submission" date="2014-06" db="EMBL/GenBank/DDBJ databases">
        <title>Evolutionary Origins and Diversification of the Mycorrhizal Mutualists.</title>
        <authorList>
            <consortium name="DOE Joint Genome Institute"/>
            <consortium name="Mycorrhizal Genomics Consortium"/>
            <person name="Kohler A."/>
            <person name="Kuo A."/>
            <person name="Nagy L.G."/>
            <person name="Floudas D."/>
            <person name="Copeland A."/>
            <person name="Barry K.W."/>
            <person name="Cichocki N."/>
            <person name="Veneault-Fourrey C."/>
            <person name="LaButti K."/>
            <person name="Lindquist E.A."/>
            <person name="Lipzen A."/>
            <person name="Lundell T."/>
            <person name="Morin E."/>
            <person name="Murat C."/>
            <person name="Riley R."/>
            <person name="Ohm R."/>
            <person name="Sun H."/>
            <person name="Tunlid A."/>
            <person name="Henrissat B."/>
            <person name="Grigoriev I.V."/>
            <person name="Hibbett D.S."/>
            <person name="Martin F."/>
        </authorList>
    </citation>
    <scope>NUCLEOTIDE SEQUENCE [LARGE SCALE GENOMIC DNA]</scope>
    <source>
        <strain evidence="9 10">SS14</strain>
    </source>
</reference>
<evidence type="ECO:0000313" key="9">
    <source>
        <dbReference type="EMBL" id="KIJ32833.1"/>
    </source>
</evidence>
<dbReference type="GO" id="GO:0020037">
    <property type="term" value="F:heme binding"/>
    <property type="evidence" value="ECO:0007669"/>
    <property type="project" value="InterPro"/>
</dbReference>
<protein>
    <recommendedName>
        <fullName evidence="11">Cytochrome P450</fullName>
    </recommendedName>
</protein>
<keyword evidence="4" id="KW-0349">Heme</keyword>
<dbReference type="OrthoDB" id="2789670at2759"/>